<keyword evidence="1" id="KW-1133">Transmembrane helix</keyword>
<name>A0ABY4S8Z4_AQUTE</name>
<feature type="domain" description="DUF1468" evidence="2">
    <location>
        <begin position="8"/>
        <end position="138"/>
    </location>
</feature>
<keyword evidence="4" id="KW-1185">Reference proteome</keyword>
<evidence type="ECO:0000313" key="3">
    <source>
        <dbReference type="EMBL" id="URI08522.1"/>
    </source>
</evidence>
<reference evidence="3" key="1">
    <citation type="submission" date="2022-05" db="EMBL/GenBank/DDBJ databases">
        <title>An RpoN-dependent PEP-CTERM gene is involved in floc formation of an Aquincola tertiaricarbonis strain.</title>
        <authorList>
            <person name="Qiu D."/>
            <person name="Xia M."/>
        </authorList>
    </citation>
    <scope>NUCLEOTIDE SEQUENCE</scope>
    <source>
        <strain evidence="3">RN12</strain>
    </source>
</reference>
<feature type="transmembrane region" description="Helical" evidence="1">
    <location>
        <begin position="68"/>
        <end position="86"/>
    </location>
</feature>
<evidence type="ECO:0000313" key="4">
    <source>
        <dbReference type="Proteomes" id="UP001056201"/>
    </source>
</evidence>
<proteinExistence type="predicted"/>
<dbReference type="InterPro" id="IPR009936">
    <property type="entry name" value="DUF1468"/>
</dbReference>
<accession>A0ABY4S8Z4</accession>
<dbReference type="EMBL" id="CP097636">
    <property type="protein sequence ID" value="URI08522.1"/>
    <property type="molecule type" value="Genomic_DNA"/>
</dbReference>
<dbReference type="RefSeq" id="WP_250196744.1">
    <property type="nucleotide sequence ID" value="NZ_CP097636.1"/>
</dbReference>
<sequence length="140" mass="14732">MNQNTARGLFLAAIALAFGGGALLHFPIGTFSRAGAGLFPLMISSLLLLIAVAMLVRARLVPPVPMDFNFRNIALIMASLGGMALASLYLDMAVGIVVMVFISAFAGTTYSIKRNAIVSASLILVAFGFQQLLGLNLPLF</sequence>
<keyword evidence="1" id="KW-0812">Transmembrane</keyword>
<feature type="transmembrane region" description="Helical" evidence="1">
    <location>
        <begin position="34"/>
        <end position="56"/>
    </location>
</feature>
<feature type="transmembrane region" description="Helical" evidence="1">
    <location>
        <begin position="117"/>
        <end position="137"/>
    </location>
</feature>
<dbReference type="Proteomes" id="UP001056201">
    <property type="component" value="Chromosome 2"/>
</dbReference>
<feature type="transmembrane region" description="Helical" evidence="1">
    <location>
        <begin position="92"/>
        <end position="110"/>
    </location>
</feature>
<dbReference type="Pfam" id="PF07331">
    <property type="entry name" value="TctB"/>
    <property type="match status" value="1"/>
</dbReference>
<keyword evidence="1" id="KW-0472">Membrane</keyword>
<evidence type="ECO:0000256" key="1">
    <source>
        <dbReference type="SAM" id="Phobius"/>
    </source>
</evidence>
<evidence type="ECO:0000259" key="2">
    <source>
        <dbReference type="Pfam" id="PF07331"/>
    </source>
</evidence>
<protein>
    <submittedName>
        <fullName evidence="3">Tripartite tricarboxylate transporter TctB family protein</fullName>
    </submittedName>
</protein>
<gene>
    <name evidence="3" type="ORF">MW290_23360</name>
</gene>
<organism evidence="3 4">
    <name type="scientific">Aquincola tertiaricarbonis</name>
    <dbReference type="NCBI Taxonomy" id="391953"/>
    <lineage>
        <taxon>Bacteria</taxon>
        <taxon>Pseudomonadati</taxon>
        <taxon>Pseudomonadota</taxon>
        <taxon>Betaproteobacteria</taxon>
        <taxon>Burkholderiales</taxon>
        <taxon>Sphaerotilaceae</taxon>
        <taxon>Aquincola</taxon>
    </lineage>
</organism>